<feature type="non-terminal residue" evidence="1">
    <location>
        <position position="156"/>
    </location>
</feature>
<name>A0A7Y0N2H4_VIBAL</name>
<reference evidence="1 2" key="1">
    <citation type="submission" date="2020-04" db="EMBL/GenBank/DDBJ databases">
        <title>Whole-genome sequencing of Vibrio spp. from China reveals different genetic environments of blaCTX-M-14 among diverse lineages.</title>
        <authorList>
            <person name="Zheng Z."/>
            <person name="Ye L."/>
            <person name="Chen S."/>
        </authorList>
    </citation>
    <scope>NUCLEOTIDE SEQUENCE [LARGE SCALE GENOMIC DNA]</scope>
    <source>
        <strain evidence="1 2">Vb1636</strain>
    </source>
</reference>
<dbReference type="EMBL" id="JABCMA010000947">
    <property type="protein sequence ID" value="NMR77655.1"/>
    <property type="molecule type" value="Genomic_DNA"/>
</dbReference>
<protein>
    <submittedName>
        <fullName evidence="1">Carboxylesterase/lipase family protein</fullName>
    </submittedName>
</protein>
<evidence type="ECO:0000313" key="1">
    <source>
        <dbReference type="EMBL" id="NMR77655.1"/>
    </source>
</evidence>
<comment type="caution">
    <text evidence="1">The sequence shown here is derived from an EMBL/GenBank/DDBJ whole genome shotgun (WGS) entry which is preliminary data.</text>
</comment>
<gene>
    <name evidence="1" type="ORF">HKB35_29175</name>
</gene>
<feature type="non-terminal residue" evidence="1">
    <location>
        <position position="1"/>
    </location>
</feature>
<evidence type="ECO:0000313" key="2">
    <source>
        <dbReference type="Proteomes" id="UP000565155"/>
    </source>
</evidence>
<dbReference type="AlphaFoldDB" id="A0A7Y0N2H4"/>
<accession>A0A7Y0N2H4</accession>
<dbReference type="Proteomes" id="UP000565155">
    <property type="component" value="Unassembled WGS sequence"/>
</dbReference>
<proteinExistence type="predicted"/>
<sequence length="156" mass="17345">GYHFTEQAIESEWIVPTVIGSNSAESNTLGMLPSLTFLIPTIIEILSQEAPEIIESGDENLIVEYMVEWLESETNLNRLRTEYRSLLSDSASIELDLSNLLELLPSTAYEAMTKLFFGLGNSDSTTELLALADFFPNDESELNGASKNMQQFKTAL</sequence>
<organism evidence="1 2">
    <name type="scientific">Vibrio alginolyticus</name>
    <dbReference type="NCBI Taxonomy" id="663"/>
    <lineage>
        <taxon>Bacteria</taxon>
        <taxon>Pseudomonadati</taxon>
        <taxon>Pseudomonadota</taxon>
        <taxon>Gammaproteobacteria</taxon>
        <taxon>Vibrionales</taxon>
        <taxon>Vibrionaceae</taxon>
        <taxon>Vibrio</taxon>
    </lineage>
</organism>